<keyword evidence="3 9" id="KW-0808">Transferase</keyword>
<feature type="transmembrane region" description="Helical" evidence="8">
    <location>
        <begin position="219"/>
        <end position="237"/>
    </location>
</feature>
<feature type="transmembrane region" description="Helical" evidence="8">
    <location>
        <begin position="134"/>
        <end position="152"/>
    </location>
</feature>
<evidence type="ECO:0000256" key="6">
    <source>
        <dbReference type="ARBA" id="ARBA00023136"/>
    </source>
</evidence>
<feature type="transmembrane region" description="Helical" evidence="8">
    <location>
        <begin position="58"/>
        <end position="91"/>
    </location>
</feature>
<comment type="subcellular location">
    <subcellularLocation>
        <location evidence="1">Cell membrane</location>
        <topology evidence="1">Multi-pass membrane protein</topology>
    </subcellularLocation>
</comment>
<dbReference type="GO" id="GO:0046872">
    <property type="term" value="F:metal ion binding"/>
    <property type="evidence" value="ECO:0007669"/>
    <property type="project" value="UniProtKB-KW"/>
</dbReference>
<evidence type="ECO:0000256" key="5">
    <source>
        <dbReference type="ARBA" id="ARBA00022989"/>
    </source>
</evidence>
<dbReference type="GO" id="GO:0071555">
    <property type="term" value="P:cell wall organization"/>
    <property type="evidence" value="ECO:0007669"/>
    <property type="project" value="TreeGrafter"/>
</dbReference>
<keyword evidence="4 8" id="KW-0812">Transmembrane</keyword>
<dbReference type="GO" id="GO:0044038">
    <property type="term" value="P:cell wall macromolecule biosynthetic process"/>
    <property type="evidence" value="ECO:0007669"/>
    <property type="project" value="TreeGrafter"/>
</dbReference>
<dbReference type="eggNOG" id="COG0472">
    <property type="taxonomic scope" value="Bacteria"/>
</dbReference>
<keyword evidence="7" id="KW-0479">Metal-binding</keyword>
<keyword evidence="7" id="KW-0460">Magnesium</keyword>
<evidence type="ECO:0000256" key="8">
    <source>
        <dbReference type="SAM" id="Phobius"/>
    </source>
</evidence>
<protein>
    <submittedName>
        <fullName evidence="9">Putative glycosyl transferase, family 4</fullName>
        <ecNumber evidence="9">2.7.8.13</ecNumber>
    </submittedName>
</protein>
<reference evidence="9" key="1">
    <citation type="submission" date="2005-08" db="EMBL/GenBank/DDBJ databases">
        <title>Complete sequence of Chlorobium chlorochromatii CaD3.</title>
        <authorList>
            <person name="Copeland A."/>
            <person name="Lucas S."/>
            <person name="Lapidus A."/>
            <person name="Barry K."/>
            <person name="Detter J.C."/>
            <person name="Glavina T."/>
            <person name="Hammon N."/>
            <person name="Israni S."/>
            <person name="Pitluck S."/>
            <person name="Bryant D."/>
            <person name="Schmutz J."/>
            <person name="Larimer F."/>
            <person name="Land M."/>
            <person name="Kyrpides N."/>
            <person name="Ivanova N."/>
            <person name="Richardson P."/>
        </authorList>
    </citation>
    <scope>NUCLEOTIDE SEQUENCE [LARGE SCALE GENOMIC DNA]</scope>
    <source>
        <strain evidence="9">CaD3</strain>
    </source>
</reference>
<evidence type="ECO:0000313" key="9">
    <source>
        <dbReference type="EMBL" id="ABB27920.1"/>
    </source>
</evidence>
<organism evidence="9">
    <name type="scientific">Chlorobium chlorochromatii (strain CaD3)</name>
    <dbReference type="NCBI Taxonomy" id="340177"/>
    <lineage>
        <taxon>Bacteria</taxon>
        <taxon>Pseudomonadati</taxon>
        <taxon>Chlorobiota</taxon>
        <taxon>Chlorobiia</taxon>
        <taxon>Chlorobiales</taxon>
        <taxon>Chlorobiaceae</taxon>
        <taxon>Chlorobium/Pelodictyon group</taxon>
        <taxon>Chlorobium</taxon>
    </lineage>
</organism>
<evidence type="ECO:0000256" key="2">
    <source>
        <dbReference type="ARBA" id="ARBA00022475"/>
    </source>
</evidence>
<feature type="transmembrane region" description="Helical" evidence="8">
    <location>
        <begin position="325"/>
        <end position="346"/>
    </location>
</feature>
<dbReference type="InterPro" id="IPR000715">
    <property type="entry name" value="Glycosyl_transferase_4"/>
</dbReference>
<dbReference type="CDD" id="cd06912">
    <property type="entry name" value="GT_MraY_like"/>
    <property type="match status" value="1"/>
</dbReference>
<dbReference type="EC" id="2.7.8.13" evidence="9"/>
<dbReference type="STRING" id="340177.Cag_0647"/>
<feature type="transmembrane region" description="Helical" evidence="8">
    <location>
        <begin position="164"/>
        <end position="182"/>
    </location>
</feature>
<dbReference type="KEGG" id="cch:Cag_0647"/>
<feature type="transmembrane region" description="Helical" evidence="8">
    <location>
        <begin position="103"/>
        <end position="122"/>
    </location>
</feature>
<dbReference type="GO" id="GO:0005886">
    <property type="term" value="C:plasma membrane"/>
    <property type="evidence" value="ECO:0007669"/>
    <property type="project" value="UniProtKB-SubCell"/>
</dbReference>
<keyword evidence="5 8" id="KW-1133">Transmembrane helix</keyword>
<dbReference type="PANTHER" id="PTHR22926">
    <property type="entry name" value="PHOSPHO-N-ACETYLMURAMOYL-PENTAPEPTIDE-TRANSFERASE"/>
    <property type="match status" value="1"/>
</dbReference>
<keyword evidence="2" id="KW-1003">Cell membrane</keyword>
<dbReference type="EMBL" id="CP000108">
    <property type="protein sequence ID" value="ABB27920.1"/>
    <property type="molecule type" value="Genomic_DNA"/>
</dbReference>
<proteinExistence type="predicted"/>
<keyword evidence="6 8" id="KW-0472">Membrane</keyword>
<dbReference type="Pfam" id="PF00953">
    <property type="entry name" value="Glycos_transf_4"/>
    <property type="match status" value="1"/>
</dbReference>
<evidence type="ECO:0000256" key="3">
    <source>
        <dbReference type="ARBA" id="ARBA00022679"/>
    </source>
</evidence>
<name>Q3ASV5_CHLCH</name>
<gene>
    <name evidence="9" type="ordered locus">Cag_0647</name>
</gene>
<feature type="binding site" evidence="7">
    <location>
        <position position="216"/>
    </location>
    <ligand>
        <name>Mg(2+)</name>
        <dbReference type="ChEBI" id="CHEBI:18420"/>
    </ligand>
</feature>
<dbReference type="PANTHER" id="PTHR22926:SF3">
    <property type="entry name" value="UNDECAPRENYL-PHOSPHATE ALPHA-N-ACETYLGLUCOSAMINYL 1-PHOSPHATE TRANSFERASE"/>
    <property type="match status" value="1"/>
</dbReference>
<comment type="cofactor">
    <cofactor evidence="7">
        <name>Mg(2+)</name>
        <dbReference type="ChEBI" id="CHEBI:18420"/>
    </cofactor>
</comment>
<dbReference type="GO" id="GO:0009103">
    <property type="term" value="P:lipopolysaccharide biosynthetic process"/>
    <property type="evidence" value="ECO:0007669"/>
    <property type="project" value="TreeGrafter"/>
</dbReference>
<dbReference type="HOGENOM" id="CLU_023982_5_0_10"/>
<feature type="transmembrane region" description="Helical" evidence="8">
    <location>
        <begin position="188"/>
        <end position="207"/>
    </location>
</feature>
<feature type="binding site" evidence="7">
    <location>
        <position position="156"/>
    </location>
    <ligand>
        <name>Mg(2+)</name>
        <dbReference type="ChEBI" id="CHEBI:18420"/>
    </ligand>
</feature>
<dbReference type="GO" id="GO:0016780">
    <property type="term" value="F:phosphotransferase activity, for other substituted phosphate groups"/>
    <property type="evidence" value="ECO:0007669"/>
    <property type="project" value="InterPro"/>
</dbReference>
<evidence type="ECO:0000256" key="7">
    <source>
        <dbReference type="PIRSR" id="PIRSR600715-1"/>
    </source>
</evidence>
<dbReference type="AlphaFoldDB" id="Q3ASV5"/>
<evidence type="ECO:0000256" key="4">
    <source>
        <dbReference type="ARBA" id="ARBA00022692"/>
    </source>
</evidence>
<sequence length="357" mass="39262">MPFFDSQHPVFFILATLVSSVGLWAIVATQHLHGEHSHDTSEGPQKFHSLPTPRIGGLAIALTLFGFSSFISSLALVTIIAALPAFLAGLLEDLTKRVSPRSRLIATFISAIVAWWLTGYHITSLDISFIDSLLVYLPLSLLFTSFAVAGVAHAVNMIDGFNGLAGGTLFCMIGAFTLIAYSFGDLEIVSLGVLILSVLASFLFFNFPFGKIFMGDGGAYLMGFLVAWIAVMLPMRHPDVSPWASLVICSYPVNEALFSIGRRALQKMSLGQPDSEHLHSLIKKNIIRPNFSYLEPHFRNSMVAPLCWLYALVPIILAVTFYESIVVLIAIWIGSIVLYMLLYWFVARLAINKESLL</sequence>
<evidence type="ECO:0000256" key="1">
    <source>
        <dbReference type="ARBA" id="ARBA00004651"/>
    </source>
</evidence>
<feature type="transmembrane region" description="Helical" evidence="8">
    <location>
        <begin position="9"/>
        <end position="27"/>
    </location>
</feature>
<feature type="transmembrane region" description="Helical" evidence="8">
    <location>
        <begin position="302"/>
        <end position="319"/>
    </location>
</feature>
<accession>Q3ASV5</accession>